<organism evidence="1 2">
    <name type="scientific">Perkinsus olseni</name>
    <name type="common">Perkinsus atlanticus</name>
    <dbReference type="NCBI Taxonomy" id="32597"/>
    <lineage>
        <taxon>Eukaryota</taxon>
        <taxon>Sar</taxon>
        <taxon>Alveolata</taxon>
        <taxon>Perkinsozoa</taxon>
        <taxon>Perkinsea</taxon>
        <taxon>Perkinsida</taxon>
        <taxon>Perkinsidae</taxon>
        <taxon>Perkinsus</taxon>
    </lineage>
</organism>
<feature type="non-terminal residue" evidence="1">
    <location>
        <position position="1"/>
    </location>
</feature>
<dbReference type="Gene3D" id="2.40.70.10">
    <property type="entry name" value="Acid Proteases"/>
    <property type="match status" value="1"/>
</dbReference>
<proteinExistence type="predicted"/>
<evidence type="ECO:0008006" key="3">
    <source>
        <dbReference type="Google" id="ProtNLM"/>
    </source>
</evidence>
<sequence length="595" mass="64318">MSCLKGSIKAFIKRQVSRRSMVDDGAMAVISILDKRFRTSLALKALDAKFDGLHQGQGESVFQYSIKFEELLHIKQSTFPDEVLKDSTTIRCFNRGLRDSRAILMSALVDPLKTMDFITYKDSLTIASDVNNALSGNSGRQKSQQSGKSPKQLSDADVVAICVSAATDLGLSTDACLRSLSPMRLHQGASRSNSKAFARARCKRRHHLAGICLKIITPTSTATAAPADESDLKVVRTAAVNVRAANSSNVASLLDGISEDPTITLRFGMDPDAEYCETPALVDTGANLSLMDQGVCDFLHRNGLVDGSNFSGFVSPAQVTFGNHTVVQTKTVLPIKCGLADHQSQDNANTASLVFLLVPLCNPRVIIGRNMFGRLGIRLKSDKVPLPPYLPPQSVATQTSNDVPVTSAEVSSPSSSAIISAHCCRASSFPTTPLIERIVEGGQHRLLARLPPVENALIYPYRASKRRRPPVDDAIIHEKLTQMCRLGMAAKSADKDVIVACQPGLIDKWDSSSGTSKPRTHPIDEAEVKSPYRLTIDSRPSNNLKLQCDSSHKTIIEEDINPALAAAGLKATVIHVKDVLISSSDIETGHKAWVI</sequence>
<dbReference type="AlphaFoldDB" id="A0A7J6PWY6"/>
<evidence type="ECO:0000313" key="1">
    <source>
        <dbReference type="EMBL" id="KAF4700588.1"/>
    </source>
</evidence>
<reference evidence="1 2" key="1">
    <citation type="submission" date="2020-04" db="EMBL/GenBank/DDBJ databases">
        <title>Perkinsus olseni comparative genomics.</title>
        <authorList>
            <person name="Bogema D.R."/>
        </authorList>
    </citation>
    <scope>NUCLEOTIDE SEQUENCE [LARGE SCALE GENOMIC DNA]</scope>
    <source>
        <strain evidence="1 2">ATCC PRA-207</strain>
    </source>
</reference>
<dbReference type="EMBL" id="JABANO010037189">
    <property type="protein sequence ID" value="KAF4700588.1"/>
    <property type="molecule type" value="Genomic_DNA"/>
</dbReference>
<protein>
    <recommendedName>
        <fullName evidence="3">Retrotransposon gag domain-containing protein</fullName>
    </recommendedName>
</protein>
<evidence type="ECO:0000313" key="2">
    <source>
        <dbReference type="Proteomes" id="UP000553632"/>
    </source>
</evidence>
<dbReference type="InterPro" id="IPR021109">
    <property type="entry name" value="Peptidase_aspartic_dom_sf"/>
</dbReference>
<gene>
    <name evidence="1" type="ORF">FOZ63_033254</name>
</gene>
<name>A0A7J6PWY6_PEROL</name>
<keyword evidence="2" id="KW-1185">Reference proteome</keyword>
<comment type="caution">
    <text evidence="1">The sequence shown here is derived from an EMBL/GenBank/DDBJ whole genome shotgun (WGS) entry which is preliminary data.</text>
</comment>
<accession>A0A7J6PWY6</accession>
<dbReference type="Proteomes" id="UP000553632">
    <property type="component" value="Unassembled WGS sequence"/>
</dbReference>